<dbReference type="SUPFAM" id="SSF52058">
    <property type="entry name" value="L domain-like"/>
    <property type="match status" value="1"/>
</dbReference>
<dbReference type="EMBL" id="FOYQ01000001">
    <property type="protein sequence ID" value="SFR31809.1"/>
    <property type="molecule type" value="Genomic_DNA"/>
</dbReference>
<dbReference type="RefSeq" id="WP_092980208.1">
    <property type="nucleotide sequence ID" value="NZ_FOYQ01000001.1"/>
</dbReference>
<accession>A0A1I6FPE1</accession>
<feature type="signal peptide" evidence="3">
    <location>
        <begin position="1"/>
        <end position="25"/>
    </location>
</feature>
<dbReference type="Gene3D" id="3.80.10.10">
    <property type="entry name" value="Ribonuclease Inhibitor"/>
    <property type="match status" value="1"/>
</dbReference>
<dbReference type="OrthoDB" id="1439291at2"/>
<keyword evidence="1" id="KW-0433">Leucine-rich repeat</keyword>
<reference evidence="4 5" key="1">
    <citation type="submission" date="2016-10" db="EMBL/GenBank/DDBJ databases">
        <authorList>
            <person name="de Groot N.N."/>
        </authorList>
    </citation>
    <scope>NUCLEOTIDE SEQUENCE [LARGE SCALE GENOMIC DNA]</scope>
    <source>
        <strain evidence="4 5">DSM 21019</strain>
    </source>
</reference>
<dbReference type="PANTHER" id="PTHR47566:SF1">
    <property type="entry name" value="PROTEIN NUD1"/>
    <property type="match status" value="1"/>
</dbReference>
<dbReference type="STRING" id="400055.SAMN04490243_0365"/>
<keyword evidence="5" id="KW-1185">Reference proteome</keyword>
<evidence type="ECO:0000256" key="1">
    <source>
        <dbReference type="ARBA" id="ARBA00022614"/>
    </source>
</evidence>
<organism evidence="4 5">
    <name type="scientific">Robiginitalea myxolifaciens</name>
    <dbReference type="NCBI Taxonomy" id="400055"/>
    <lineage>
        <taxon>Bacteria</taxon>
        <taxon>Pseudomonadati</taxon>
        <taxon>Bacteroidota</taxon>
        <taxon>Flavobacteriia</taxon>
        <taxon>Flavobacteriales</taxon>
        <taxon>Flavobacteriaceae</taxon>
        <taxon>Robiginitalea</taxon>
    </lineage>
</organism>
<proteinExistence type="predicted"/>
<feature type="chain" id="PRO_5011447982" description="Leucine Rich repeat-containing protein" evidence="3">
    <location>
        <begin position="26"/>
        <end position="214"/>
    </location>
</feature>
<name>A0A1I6FPE1_9FLAO</name>
<dbReference type="PANTHER" id="PTHR47566">
    <property type="match status" value="1"/>
</dbReference>
<dbReference type="Proteomes" id="UP000199534">
    <property type="component" value="Unassembled WGS sequence"/>
</dbReference>
<evidence type="ECO:0000313" key="4">
    <source>
        <dbReference type="EMBL" id="SFR31809.1"/>
    </source>
</evidence>
<keyword evidence="3" id="KW-0732">Signal</keyword>
<dbReference type="GO" id="GO:0031028">
    <property type="term" value="P:septation initiation signaling"/>
    <property type="evidence" value="ECO:0007669"/>
    <property type="project" value="TreeGrafter"/>
</dbReference>
<evidence type="ECO:0000313" key="5">
    <source>
        <dbReference type="Proteomes" id="UP000199534"/>
    </source>
</evidence>
<keyword evidence="2" id="KW-0677">Repeat</keyword>
<dbReference type="AlphaFoldDB" id="A0A1I6FPE1"/>
<gene>
    <name evidence="4" type="ORF">SAMN04490243_0365</name>
</gene>
<sequence>MYLRKNLFKVLLLAVLAGCSTDSESNDEPEMQVARTTITDPAFEQALIDQGFDDALDGSVRTGAIDFLTDLNLDGLGIENLGGIADFQALVNLSVRNNALSSLDLRNNTNLLFVWAENNQISSINLGTNPDFEKLGLDNNQMNSLDIAAYPEFQLLTLANNNISSLDVSGAPDLNTLAVEGNPLSCVQVSSVQLQAIPANWTKDETDNYAEDCN</sequence>
<dbReference type="GO" id="GO:0035591">
    <property type="term" value="F:signaling adaptor activity"/>
    <property type="evidence" value="ECO:0007669"/>
    <property type="project" value="TreeGrafter"/>
</dbReference>
<evidence type="ECO:0000256" key="2">
    <source>
        <dbReference type="ARBA" id="ARBA00022737"/>
    </source>
</evidence>
<dbReference type="InterPro" id="IPR052574">
    <property type="entry name" value="CDIRP"/>
</dbReference>
<evidence type="ECO:0000256" key="3">
    <source>
        <dbReference type="SAM" id="SignalP"/>
    </source>
</evidence>
<dbReference type="InterPro" id="IPR032675">
    <property type="entry name" value="LRR_dom_sf"/>
</dbReference>
<evidence type="ECO:0008006" key="6">
    <source>
        <dbReference type="Google" id="ProtNLM"/>
    </source>
</evidence>
<protein>
    <recommendedName>
        <fullName evidence="6">Leucine Rich repeat-containing protein</fullName>
    </recommendedName>
</protein>